<dbReference type="RefSeq" id="WP_088220969.1">
    <property type="nucleotide sequence ID" value="NZ_AP024590.1"/>
</dbReference>
<feature type="transmembrane region" description="Helical" evidence="1">
    <location>
        <begin position="20"/>
        <end position="39"/>
    </location>
</feature>
<dbReference type="AlphaFoldDB" id="A0AA86IS48"/>
<evidence type="ECO:0000256" key="1">
    <source>
        <dbReference type="SAM" id="Phobius"/>
    </source>
</evidence>
<keyword evidence="1" id="KW-0472">Membrane</keyword>
<proteinExistence type="predicted"/>
<protein>
    <submittedName>
        <fullName evidence="2">Fimbrial assembly family protein</fullName>
    </submittedName>
</protein>
<accession>A0AA86IS48</accession>
<dbReference type="EMBL" id="AP024590">
    <property type="protein sequence ID" value="BCU53737.1"/>
    <property type="molecule type" value="Genomic_DNA"/>
</dbReference>
<keyword evidence="1" id="KW-0812">Transmembrane</keyword>
<dbReference type="InterPro" id="IPR052534">
    <property type="entry name" value="Extracell_DNA_Util/SecSys_Comp"/>
</dbReference>
<dbReference type="Proteomes" id="UP000682928">
    <property type="component" value="Chromosome"/>
</dbReference>
<organism evidence="2 3">
    <name type="scientific">Enterobacter kobei</name>
    <dbReference type="NCBI Taxonomy" id="208224"/>
    <lineage>
        <taxon>Bacteria</taxon>
        <taxon>Pseudomonadati</taxon>
        <taxon>Pseudomonadota</taxon>
        <taxon>Gammaproteobacteria</taxon>
        <taxon>Enterobacterales</taxon>
        <taxon>Enterobacteriaceae</taxon>
        <taxon>Enterobacter</taxon>
        <taxon>Enterobacter cloacae complex</taxon>
    </lineage>
</organism>
<dbReference type="Pfam" id="PF05137">
    <property type="entry name" value="PilN"/>
    <property type="match status" value="1"/>
</dbReference>
<evidence type="ECO:0000313" key="2">
    <source>
        <dbReference type="EMBL" id="BCU53737.1"/>
    </source>
</evidence>
<name>A0AA86IS48_9ENTR</name>
<dbReference type="InterPro" id="IPR007813">
    <property type="entry name" value="PilN"/>
</dbReference>
<gene>
    <name evidence="2" type="ORF">ENKO_03310</name>
</gene>
<dbReference type="PANTHER" id="PTHR40278:SF1">
    <property type="entry name" value="DNA UTILIZATION PROTEIN HOFN"/>
    <property type="match status" value="1"/>
</dbReference>
<evidence type="ECO:0000313" key="3">
    <source>
        <dbReference type="Proteomes" id="UP000682928"/>
    </source>
</evidence>
<sequence>MYMVNLLPWRLHRQRQRNRFWGGVTLATALVLLLMTLLCRHRIQTEQRIVHLRQDADATLLAALNQRHAERMQAQQRLQQQVKREQQRAATREWQRVLTRVAEQMPDGAWLTQLHYQPGELTQPGKLTLAGIATSLAALSRLDGALSQIPGFHPGTAGATTRDAQGRWQFQQPLIQDAAHAALP</sequence>
<dbReference type="PANTHER" id="PTHR40278">
    <property type="entry name" value="DNA UTILIZATION PROTEIN HOFN"/>
    <property type="match status" value="1"/>
</dbReference>
<keyword evidence="1" id="KW-1133">Transmembrane helix</keyword>
<reference evidence="2" key="1">
    <citation type="submission" date="2021-04" db="EMBL/GenBank/DDBJ databases">
        <title>Difference and commonality of drug resistance evolution in various bacteria. and drug sensitivity profiles.</title>
        <authorList>
            <person name="Maeda T."/>
            <person name="Shibai A."/>
            <person name="Kawada K."/>
            <person name="Kotani H."/>
            <person name="Tarusawa Y."/>
            <person name="Tanabe K."/>
            <person name="Furusawa C."/>
        </authorList>
    </citation>
    <scope>NUCLEOTIDE SEQUENCE</scope>
    <source>
        <strain evidence="2">JCM 8580</strain>
    </source>
</reference>